<keyword evidence="2" id="KW-1133">Transmembrane helix</keyword>
<keyword evidence="2" id="KW-0472">Membrane</keyword>
<evidence type="ECO:0000256" key="3">
    <source>
        <dbReference type="SAM" id="SignalP"/>
    </source>
</evidence>
<feature type="compositionally biased region" description="Low complexity" evidence="1">
    <location>
        <begin position="175"/>
        <end position="188"/>
    </location>
</feature>
<organism evidence="4 5">
    <name type="scientific">Meira miltonrushii</name>
    <dbReference type="NCBI Taxonomy" id="1280837"/>
    <lineage>
        <taxon>Eukaryota</taxon>
        <taxon>Fungi</taxon>
        <taxon>Dikarya</taxon>
        <taxon>Basidiomycota</taxon>
        <taxon>Ustilaginomycotina</taxon>
        <taxon>Exobasidiomycetes</taxon>
        <taxon>Exobasidiales</taxon>
        <taxon>Brachybasidiaceae</taxon>
        <taxon>Meira</taxon>
    </lineage>
</organism>
<evidence type="ECO:0000256" key="2">
    <source>
        <dbReference type="SAM" id="Phobius"/>
    </source>
</evidence>
<evidence type="ECO:0000256" key="1">
    <source>
        <dbReference type="SAM" id="MobiDB-lite"/>
    </source>
</evidence>
<feature type="signal peptide" evidence="3">
    <location>
        <begin position="1"/>
        <end position="25"/>
    </location>
</feature>
<keyword evidence="2" id="KW-0812">Transmembrane</keyword>
<accession>A0A316VCI1</accession>
<dbReference type="EMBL" id="KZ819604">
    <property type="protein sequence ID" value="PWN33265.1"/>
    <property type="molecule type" value="Genomic_DNA"/>
</dbReference>
<dbReference type="RefSeq" id="XP_025353567.1">
    <property type="nucleotide sequence ID" value="XM_025500454.1"/>
</dbReference>
<dbReference type="InParanoid" id="A0A316VCI1"/>
<proteinExistence type="predicted"/>
<reference evidence="4 5" key="1">
    <citation type="journal article" date="2018" name="Mol. Biol. Evol.">
        <title>Broad Genomic Sampling Reveals a Smut Pathogenic Ancestry of the Fungal Clade Ustilaginomycotina.</title>
        <authorList>
            <person name="Kijpornyongpan T."/>
            <person name="Mondo S.J."/>
            <person name="Barry K."/>
            <person name="Sandor L."/>
            <person name="Lee J."/>
            <person name="Lipzen A."/>
            <person name="Pangilinan J."/>
            <person name="LaButti K."/>
            <person name="Hainaut M."/>
            <person name="Henrissat B."/>
            <person name="Grigoriev I.V."/>
            <person name="Spatafora J.W."/>
            <person name="Aime M.C."/>
        </authorList>
    </citation>
    <scope>NUCLEOTIDE SEQUENCE [LARGE SCALE GENOMIC DNA]</scope>
    <source>
        <strain evidence="4 5">MCA 3882</strain>
    </source>
</reference>
<feature type="compositionally biased region" description="Polar residues" evidence="1">
    <location>
        <begin position="189"/>
        <end position="206"/>
    </location>
</feature>
<name>A0A316VCI1_9BASI</name>
<gene>
    <name evidence="4" type="ORF">FA14DRAFT_173083</name>
</gene>
<keyword evidence="5" id="KW-1185">Reference proteome</keyword>
<dbReference type="GeneID" id="37022235"/>
<dbReference type="AlphaFoldDB" id="A0A316VCI1"/>
<evidence type="ECO:0008006" key="6">
    <source>
        <dbReference type="Google" id="ProtNLM"/>
    </source>
</evidence>
<protein>
    <recommendedName>
        <fullName evidence="6">Extracellular membrane protein CFEM domain-containing protein</fullName>
    </recommendedName>
</protein>
<keyword evidence="3" id="KW-0732">Signal</keyword>
<sequence length="253" mass="25478">MTRSVLALFFALLVTVLSLTSSSYAAPPTCSDATAARLQACLDQVERDESALPGGPCSSSDWRCICTKQQGMADCFAVCPSQVPADTANFDKNNCAGQHDGITMNDLGGDLMYTWSDLNAALGGTPDGNIGFPPNSTSSPTHPVVSGGPPGNKGPASNAAKNAIPPSASSGNVITNNANPATVNPAAVSTSNTNPANTSPASTFITNANPASNATLPTVPSGNSSVKQATVFSALPALSALAIVAITLPMLLI</sequence>
<dbReference type="OrthoDB" id="3262103at2759"/>
<evidence type="ECO:0000313" key="5">
    <source>
        <dbReference type="Proteomes" id="UP000245771"/>
    </source>
</evidence>
<evidence type="ECO:0000313" key="4">
    <source>
        <dbReference type="EMBL" id="PWN33265.1"/>
    </source>
</evidence>
<feature type="region of interest" description="Disordered" evidence="1">
    <location>
        <begin position="126"/>
        <end position="206"/>
    </location>
</feature>
<feature type="transmembrane region" description="Helical" evidence="2">
    <location>
        <begin position="231"/>
        <end position="252"/>
    </location>
</feature>
<dbReference type="Proteomes" id="UP000245771">
    <property type="component" value="Unassembled WGS sequence"/>
</dbReference>
<feature type="chain" id="PRO_5016310689" description="Extracellular membrane protein CFEM domain-containing protein" evidence="3">
    <location>
        <begin position="26"/>
        <end position="253"/>
    </location>
</feature>